<gene>
    <name evidence="3" type="ORF">ED208_00495</name>
</gene>
<dbReference type="GO" id="GO:0005829">
    <property type="term" value="C:cytosol"/>
    <property type="evidence" value="ECO:0007669"/>
    <property type="project" value="TreeGrafter"/>
</dbReference>
<proteinExistence type="predicted"/>
<reference evidence="3 4" key="1">
    <citation type="submission" date="2018-10" db="EMBL/GenBank/DDBJ databases">
        <authorList>
            <person name="Chen W.-M."/>
        </authorList>
    </citation>
    <scope>NUCLEOTIDE SEQUENCE [LARGE SCALE GENOMIC DNA]</scope>
    <source>
        <strain evidence="3 4">THS-13</strain>
    </source>
</reference>
<dbReference type="AlphaFoldDB" id="A0A3N0VK32"/>
<dbReference type="Gene3D" id="3.10.129.10">
    <property type="entry name" value="Hotdog Thioesterase"/>
    <property type="match status" value="1"/>
</dbReference>
<dbReference type="InParanoid" id="A0A3N0VK32"/>
<dbReference type="CDD" id="cd03443">
    <property type="entry name" value="PaaI_thioesterase"/>
    <property type="match status" value="1"/>
</dbReference>
<dbReference type="NCBIfam" id="TIGR00369">
    <property type="entry name" value="unchar_dom_1"/>
    <property type="match status" value="1"/>
</dbReference>
<evidence type="ECO:0000256" key="1">
    <source>
        <dbReference type="ARBA" id="ARBA00022801"/>
    </source>
</evidence>
<dbReference type="GO" id="GO:0061522">
    <property type="term" value="F:1,4-dihydroxy-2-naphthoyl-CoA thioesterase activity"/>
    <property type="evidence" value="ECO:0007669"/>
    <property type="project" value="TreeGrafter"/>
</dbReference>
<dbReference type="Proteomes" id="UP000282106">
    <property type="component" value="Unassembled WGS sequence"/>
</dbReference>
<dbReference type="InterPro" id="IPR006683">
    <property type="entry name" value="Thioestr_dom"/>
</dbReference>
<dbReference type="InterPro" id="IPR029069">
    <property type="entry name" value="HotDog_dom_sf"/>
</dbReference>
<feature type="domain" description="Thioesterase" evidence="2">
    <location>
        <begin position="53"/>
        <end position="122"/>
    </location>
</feature>
<name>A0A3N0VK32_9GAMM</name>
<evidence type="ECO:0000259" key="2">
    <source>
        <dbReference type="Pfam" id="PF03061"/>
    </source>
</evidence>
<accession>A0A3N0VK32</accession>
<keyword evidence="1" id="KW-0378">Hydrolase</keyword>
<dbReference type="Pfam" id="PF03061">
    <property type="entry name" value="4HBT"/>
    <property type="match status" value="1"/>
</dbReference>
<dbReference type="RefSeq" id="WP_123209903.1">
    <property type="nucleotide sequence ID" value="NZ_RJVO01000001.1"/>
</dbReference>
<evidence type="ECO:0000313" key="3">
    <source>
        <dbReference type="EMBL" id="ROH93051.1"/>
    </source>
</evidence>
<organism evidence="3 4">
    <name type="scientific">Stagnimonas aquatica</name>
    <dbReference type="NCBI Taxonomy" id="2689987"/>
    <lineage>
        <taxon>Bacteria</taxon>
        <taxon>Pseudomonadati</taxon>
        <taxon>Pseudomonadota</taxon>
        <taxon>Gammaproteobacteria</taxon>
        <taxon>Nevskiales</taxon>
        <taxon>Nevskiaceae</taxon>
        <taxon>Stagnimonas</taxon>
    </lineage>
</organism>
<protein>
    <submittedName>
        <fullName evidence="3">PaaI family thioesterase</fullName>
    </submittedName>
</protein>
<dbReference type="SUPFAM" id="SSF54637">
    <property type="entry name" value="Thioesterase/thiol ester dehydrase-isomerase"/>
    <property type="match status" value="1"/>
</dbReference>
<dbReference type="PANTHER" id="PTHR43240:SF10">
    <property type="entry name" value="BLL4964 PROTEIN"/>
    <property type="match status" value="1"/>
</dbReference>
<dbReference type="PANTHER" id="PTHR43240">
    <property type="entry name" value="1,4-DIHYDROXY-2-NAPHTHOYL-COA THIOESTERASE 1"/>
    <property type="match status" value="1"/>
</dbReference>
<dbReference type="EMBL" id="RJVO01000001">
    <property type="protein sequence ID" value="ROH93051.1"/>
    <property type="molecule type" value="Genomic_DNA"/>
</dbReference>
<dbReference type="InterPro" id="IPR003736">
    <property type="entry name" value="PAAI_dom"/>
</dbReference>
<sequence length="145" mass="15646">MELKLTAAQLEQLLNSAFPSGKGDNPLLVEEVRPGAARIRMRYREWMQRPGRVLSGPTLMAAADTAMYVAVMAHIGPELMTVTADMNLRFLNKGALGDVVAEASILKLGRRTVVMEVRVWSAAAPDTLVMHASGSYAIPSPKSPA</sequence>
<comment type="caution">
    <text evidence="3">The sequence shown here is derived from an EMBL/GenBank/DDBJ whole genome shotgun (WGS) entry which is preliminary data.</text>
</comment>
<keyword evidence="4" id="KW-1185">Reference proteome</keyword>
<evidence type="ECO:0000313" key="4">
    <source>
        <dbReference type="Proteomes" id="UP000282106"/>
    </source>
</evidence>